<keyword evidence="5" id="KW-1185">Reference proteome</keyword>
<sequence>MNWIIRKLTSGPTYLDVISITGMPSTGKTILEYKVYNDKSVSSHFDIRSWCTVGQEYDEKKLVDKFLNQVIGSDSKLSENVDVADKIRKQLYGKRSEESWGLFEERVLGNKSCPNELLDVGKEIAQNCEGLPLMVDLIAGVIERKEKKKNCVD</sequence>
<protein>
    <recommendedName>
        <fullName evidence="3">NB-ARC domain-containing protein</fullName>
    </recommendedName>
</protein>
<organism evidence="4 5">
    <name type="scientific">Solanum verrucosum</name>
    <dbReference type="NCBI Taxonomy" id="315347"/>
    <lineage>
        <taxon>Eukaryota</taxon>
        <taxon>Viridiplantae</taxon>
        <taxon>Streptophyta</taxon>
        <taxon>Embryophyta</taxon>
        <taxon>Tracheophyta</taxon>
        <taxon>Spermatophyta</taxon>
        <taxon>Magnoliopsida</taxon>
        <taxon>eudicotyledons</taxon>
        <taxon>Gunneridae</taxon>
        <taxon>Pentapetalae</taxon>
        <taxon>asterids</taxon>
        <taxon>lamiids</taxon>
        <taxon>Solanales</taxon>
        <taxon>Solanaceae</taxon>
        <taxon>Solanoideae</taxon>
        <taxon>Solaneae</taxon>
        <taxon>Solanum</taxon>
    </lineage>
</organism>
<evidence type="ECO:0000256" key="1">
    <source>
        <dbReference type="ARBA" id="ARBA00022614"/>
    </source>
</evidence>
<dbReference type="InterPro" id="IPR042197">
    <property type="entry name" value="Apaf_helical"/>
</dbReference>
<evidence type="ECO:0000256" key="2">
    <source>
        <dbReference type="ARBA" id="ARBA00022821"/>
    </source>
</evidence>
<dbReference type="Proteomes" id="UP001234989">
    <property type="component" value="Chromosome 5"/>
</dbReference>
<reference evidence="4" key="1">
    <citation type="submission" date="2023-08" db="EMBL/GenBank/DDBJ databases">
        <title>A de novo genome assembly of Solanum verrucosum Schlechtendal, a Mexican diploid species geographically isolated from the other diploid A-genome species in potato relatives.</title>
        <authorList>
            <person name="Hosaka K."/>
        </authorList>
    </citation>
    <scope>NUCLEOTIDE SEQUENCE</scope>
    <source>
        <tissue evidence="4">Young leaves</tissue>
    </source>
</reference>
<dbReference type="InterPro" id="IPR027417">
    <property type="entry name" value="P-loop_NTPase"/>
</dbReference>
<dbReference type="EMBL" id="CP133616">
    <property type="protein sequence ID" value="WMV30662.1"/>
    <property type="molecule type" value="Genomic_DNA"/>
</dbReference>
<dbReference type="PANTHER" id="PTHR36766">
    <property type="entry name" value="PLANT BROAD-SPECTRUM MILDEW RESISTANCE PROTEIN RPW8"/>
    <property type="match status" value="1"/>
</dbReference>
<dbReference type="Gene3D" id="1.10.8.430">
    <property type="entry name" value="Helical domain of apoptotic protease-activating factors"/>
    <property type="match status" value="1"/>
</dbReference>
<dbReference type="Gene3D" id="3.40.50.300">
    <property type="entry name" value="P-loop containing nucleotide triphosphate hydrolases"/>
    <property type="match status" value="1"/>
</dbReference>
<feature type="domain" description="NB-ARC" evidence="3">
    <location>
        <begin position="4"/>
        <end position="95"/>
    </location>
</feature>
<evidence type="ECO:0000313" key="4">
    <source>
        <dbReference type="EMBL" id="WMV30662.1"/>
    </source>
</evidence>
<gene>
    <name evidence="4" type="ORF">MTR67_024047</name>
</gene>
<dbReference type="AlphaFoldDB" id="A0AAF0QY30"/>
<evidence type="ECO:0000313" key="5">
    <source>
        <dbReference type="Proteomes" id="UP001234989"/>
    </source>
</evidence>
<dbReference type="Pfam" id="PF00931">
    <property type="entry name" value="NB-ARC"/>
    <property type="match status" value="1"/>
</dbReference>
<evidence type="ECO:0000259" key="3">
    <source>
        <dbReference type="Pfam" id="PF00931"/>
    </source>
</evidence>
<dbReference type="GO" id="GO:0006952">
    <property type="term" value="P:defense response"/>
    <property type="evidence" value="ECO:0007669"/>
    <property type="project" value="UniProtKB-KW"/>
</dbReference>
<dbReference type="GO" id="GO:0043531">
    <property type="term" value="F:ADP binding"/>
    <property type="evidence" value="ECO:0007669"/>
    <property type="project" value="InterPro"/>
</dbReference>
<accession>A0AAF0QY30</accession>
<dbReference type="SUPFAM" id="SSF52540">
    <property type="entry name" value="P-loop containing nucleoside triphosphate hydrolases"/>
    <property type="match status" value="1"/>
</dbReference>
<name>A0AAF0QY30_SOLVR</name>
<proteinExistence type="predicted"/>
<keyword evidence="1" id="KW-0433">Leucine-rich repeat</keyword>
<dbReference type="PANTHER" id="PTHR36766:SF44">
    <property type="entry name" value="NBS-CODING RESISTANCE GENE ANALOG"/>
    <property type="match status" value="1"/>
</dbReference>
<keyword evidence="2" id="KW-0611">Plant defense</keyword>
<dbReference type="InterPro" id="IPR002182">
    <property type="entry name" value="NB-ARC"/>
</dbReference>